<accession>A0A7J0D705</accession>
<organism evidence="2 3">
    <name type="scientific">Streptomyces microflavus</name>
    <name type="common">Streptomyces lipmanii</name>
    <dbReference type="NCBI Taxonomy" id="1919"/>
    <lineage>
        <taxon>Bacteria</taxon>
        <taxon>Bacillati</taxon>
        <taxon>Actinomycetota</taxon>
        <taxon>Actinomycetes</taxon>
        <taxon>Kitasatosporales</taxon>
        <taxon>Streptomycetaceae</taxon>
        <taxon>Streptomyces</taxon>
    </lineage>
</organism>
<feature type="region of interest" description="Disordered" evidence="1">
    <location>
        <begin position="1"/>
        <end position="41"/>
    </location>
</feature>
<evidence type="ECO:0000313" key="2">
    <source>
        <dbReference type="EMBL" id="GFN09877.1"/>
    </source>
</evidence>
<gene>
    <name evidence="2" type="ORF">Smic_84330</name>
</gene>
<feature type="compositionally biased region" description="Gly residues" evidence="1">
    <location>
        <begin position="21"/>
        <end position="31"/>
    </location>
</feature>
<dbReference type="Proteomes" id="UP000498740">
    <property type="component" value="Unassembled WGS sequence"/>
</dbReference>
<feature type="compositionally biased region" description="Basic and acidic residues" evidence="1">
    <location>
        <begin position="1"/>
        <end position="19"/>
    </location>
</feature>
<dbReference type="EMBL" id="BLWD01000003">
    <property type="protein sequence ID" value="GFN09877.1"/>
    <property type="molecule type" value="Genomic_DNA"/>
</dbReference>
<comment type="caution">
    <text evidence="2">The sequence shown here is derived from an EMBL/GenBank/DDBJ whole genome shotgun (WGS) entry which is preliminary data.</text>
</comment>
<evidence type="ECO:0000313" key="3">
    <source>
        <dbReference type="Proteomes" id="UP000498740"/>
    </source>
</evidence>
<dbReference type="AlphaFoldDB" id="A0A7J0D705"/>
<proteinExistence type="predicted"/>
<name>A0A7J0D705_STRMI</name>
<evidence type="ECO:0000256" key="1">
    <source>
        <dbReference type="SAM" id="MobiDB-lite"/>
    </source>
</evidence>
<protein>
    <submittedName>
        <fullName evidence="2">Uncharacterized protein</fullName>
    </submittedName>
</protein>
<sequence length="315" mass="33259">MGHEEGWTQIPERRADRRRSGGGGRDAGGGASLAQAEPNRPVPVTSFSYTSEAGHDLGKGAGEKFRDPVVPIMVGGTAEWVQMTVEVPDRTWRIRLQAPVGETLRPGVFRNAEESPPLGRAPGLDLSASTSGCSEVYGQFTVNQFATNESGTVTLLDASFTHRCGAAEGPALKGVVKYRAFPLSFAYSSDEGDWVGKGTSGTYTGANSVFSVSSWGVQTVFQVRGNRSSWSVMLMAPQGETLQAGRTYHAGSGGEGLATLSFSGNGRACAGAEGEFTVHRLVKDDNGRVTGLWVTFTQRCQGSAAASSGTVRYYA</sequence>
<reference evidence="2 3" key="1">
    <citation type="submission" date="2020-05" db="EMBL/GenBank/DDBJ databases">
        <title>Whole genome shotgun sequence of Streptomyces microflavus NBRC 13062.</title>
        <authorList>
            <person name="Komaki H."/>
            <person name="Tamura T."/>
        </authorList>
    </citation>
    <scope>NUCLEOTIDE SEQUENCE [LARGE SCALE GENOMIC DNA]</scope>
    <source>
        <strain evidence="2 3">NBRC 13062</strain>
    </source>
</reference>